<reference evidence="10 11" key="1">
    <citation type="submission" date="2019-11" db="EMBL/GenBank/DDBJ databases">
        <title>Type strains purchased from KCTC, JCM and DSMZ.</title>
        <authorList>
            <person name="Lu H."/>
        </authorList>
    </citation>
    <scope>NUCLEOTIDE SEQUENCE [LARGE SCALE GENOMIC DNA]</scope>
    <source>
        <strain evidence="10 11">KCTC 42409</strain>
    </source>
</reference>
<organism evidence="10 11">
    <name type="scientific">Pseudoduganella ginsengisoli</name>
    <dbReference type="NCBI Taxonomy" id="1462440"/>
    <lineage>
        <taxon>Bacteria</taxon>
        <taxon>Pseudomonadati</taxon>
        <taxon>Pseudomonadota</taxon>
        <taxon>Betaproteobacteria</taxon>
        <taxon>Burkholderiales</taxon>
        <taxon>Oxalobacteraceae</taxon>
        <taxon>Telluria group</taxon>
        <taxon>Pseudoduganella</taxon>
    </lineage>
</organism>
<comment type="function">
    <text evidence="9">Role in flagellar biosynthesis.</text>
</comment>
<dbReference type="PRINTS" id="PR00952">
    <property type="entry name" value="TYPE3IMQPROT"/>
</dbReference>
<dbReference type="Pfam" id="PF01313">
    <property type="entry name" value="Bac_export_3"/>
    <property type="match status" value="1"/>
</dbReference>
<feature type="transmembrane region" description="Helical" evidence="9">
    <location>
        <begin position="51"/>
        <end position="70"/>
    </location>
</feature>
<dbReference type="PIRSF" id="PIRSF004669">
    <property type="entry name" value="FliQ"/>
    <property type="match status" value="1"/>
</dbReference>
<evidence type="ECO:0000256" key="7">
    <source>
        <dbReference type="ARBA" id="ARBA00023136"/>
    </source>
</evidence>
<protein>
    <recommendedName>
        <fullName evidence="3 9">Flagellar biosynthetic protein FliQ</fullName>
    </recommendedName>
</protein>
<dbReference type="GO" id="GO:0009306">
    <property type="term" value="P:protein secretion"/>
    <property type="evidence" value="ECO:0007669"/>
    <property type="project" value="InterPro"/>
</dbReference>
<dbReference type="PANTHER" id="PTHR34040:SF2">
    <property type="entry name" value="FLAGELLAR BIOSYNTHETIC PROTEIN FLIQ"/>
    <property type="match status" value="1"/>
</dbReference>
<dbReference type="Proteomes" id="UP000484015">
    <property type="component" value="Unassembled WGS sequence"/>
</dbReference>
<evidence type="ECO:0000313" key="11">
    <source>
        <dbReference type="Proteomes" id="UP000484015"/>
    </source>
</evidence>
<evidence type="ECO:0000256" key="9">
    <source>
        <dbReference type="RuleBase" id="RU364090"/>
    </source>
</evidence>
<keyword evidence="6 9" id="KW-1133">Transmembrane helix</keyword>
<evidence type="ECO:0000256" key="1">
    <source>
        <dbReference type="ARBA" id="ARBA00004651"/>
    </source>
</evidence>
<keyword evidence="10" id="KW-0966">Cell projection</keyword>
<comment type="similarity">
    <text evidence="2 9">Belongs to the FliQ/MopD/SpaQ family.</text>
</comment>
<keyword evidence="5 9" id="KW-0812">Transmembrane</keyword>
<dbReference type="GO" id="GO:0005886">
    <property type="term" value="C:plasma membrane"/>
    <property type="evidence" value="ECO:0007669"/>
    <property type="project" value="UniProtKB-SubCell"/>
</dbReference>
<evidence type="ECO:0000256" key="6">
    <source>
        <dbReference type="ARBA" id="ARBA00022989"/>
    </source>
</evidence>
<gene>
    <name evidence="9 10" type="primary">fliQ</name>
    <name evidence="10" type="ORF">GM668_28120</name>
</gene>
<dbReference type="GO" id="GO:0044780">
    <property type="term" value="P:bacterial-type flagellum assembly"/>
    <property type="evidence" value="ECO:0007669"/>
    <property type="project" value="InterPro"/>
</dbReference>
<dbReference type="InterPro" id="IPR006305">
    <property type="entry name" value="FliQ"/>
</dbReference>
<evidence type="ECO:0000256" key="8">
    <source>
        <dbReference type="ARBA" id="ARBA00023143"/>
    </source>
</evidence>
<keyword evidence="7 9" id="KW-0472">Membrane</keyword>
<name>A0A6L6Q9N9_9BURK</name>
<keyword evidence="10" id="KW-0969">Cilium</keyword>
<comment type="caution">
    <text evidence="10">The sequence shown here is derived from an EMBL/GenBank/DDBJ whole genome shotgun (WGS) entry which is preliminary data.</text>
</comment>
<proteinExistence type="inferred from homology"/>
<dbReference type="GO" id="GO:0009425">
    <property type="term" value="C:bacterial-type flagellum basal body"/>
    <property type="evidence" value="ECO:0007669"/>
    <property type="project" value="UniProtKB-SubCell"/>
</dbReference>
<comment type="subcellular location">
    <subcellularLocation>
        <location evidence="1 9">Cell membrane</location>
        <topology evidence="1">Multi-pass membrane protein</topology>
    </subcellularLocation>
    <subcellularLocation>
        <location evidence="9">Bacterial flagellum basal body</location>
    </subcellularLocation>
</comment>
<feature type="transmembrane region" description="Helical" evidence="9">
    <location>
        <begin position="12"/>
        <end position="39"/>
    </location>
</feature>
<evidence type="ECO:0000313" key="10">
    <source>
        <dbReference type="EMBL" id="MTW05952.1"/>
    </source>
</evidence>
<dbReference type="InterPro" id="IPR002191">
    <property type="entry name" value="Bac_export_3"/>
</dbReference>
<keyword evidence="4 9" id="KW-1003">Cell membrane</keyword>
<evidence type="ECO:0000256" key="2">
    <source>
        <dbReference type="ARBA" id="ARBA00006156"/>
    </source>
</evidence>
<dbReference type="EMBL" id="WNLA01000033">
    <property type="protein sequence ID" value="MTW05952.1"/>
    <property type="molecule type" value="Genomic_DNA"/>
</dbReference>
<dbReference type="NCBIfam" id="TIGR01402">
    <property type="entry name" value="fliQ"/>
    <property type="match status" value="1"/>
</dbReference>
<evidence type="ECO:0000256" key="5">
    <source>
        <dbReference type="ARBA" id="ARBA00022692"/>
    </source>
</evidence>
<keyword evidence="10" id="KW-0282">Flagellum</keyword>
<accession>A0A6L6Q9N9</accession>
<dbReference type="PANTHER" id="PTHR34040">
    <property type="entry name" value="FLAGELLAR BIOSYNTHETIC PROTEIN FLIQ"/>
    <property type="match status" value="1"/>
</dbReference>
<evidence type="ECO:0000256" key="3">
    <source>
        <dbReference type="ARBA" id="ARBA00021718"/>
    </source>
</evidence>
<sequence>MESDIALQLMSQVLWGAIVVCAPVLACTLVVGLLVSVLQVVTQIQDMSLTFIPKLVATVVALTVCGPWMLRKLLRLASELISGIPNYF</sequence>
<keyword evidence="8 9" id="KW-0975">Bacterial flagellum</keyword>
<evidence type="ECO:0000256" key="4">
    <source>
        <dbReference type="ARBA" id="ARBA00022475"/>
    </source>
</evidence>
<keyword evidence="11" id="KW-1185">Reference proteome</keyword>
<dbReference type="AlphaFoldDB" id="A0A6L6Q9N9"/>